<evidence type="ECO:0000256" key="11">
    <source>
        <dbReference type="RuleBase" id="RU361226"/>
    </source>
</evidence>
<dbReference type="Gene3D" id="3.40.50.80">
    <property type="entry name" value="Nucleotide-binding domain of ferredoxin-NADP reductase (FNR) module"/>
    <property type="match status" value="1"/>
</dbReference>
<dbReference type="Proteomes" id="UP000789595">
    <property type="component" value="Unassembled WGS sequence"/>
</dbReference>
<keyword evidence="5 10" id="KW-0274">FAD</keyword>
<keyword evidence="14" id="KW-1185">Reference proteome</keyword>
<comment type="caution">
    <text evidence="13">The sequence shown here is derived from an EMBL/GenBank/DDBJ whole genome shotgun (WGS) entry which is preliminary data.</text>
</comment>
<dbReference type="GO" id="GO:0005739">
    <property type="term" value="C:mitochondrion"/>
    <property type="evidence" value="ECO:0007669"/>
    <property type="project" value="UniProtKB-SubCell"/>
</dbReference>
<keyword evidence="4 10" id="KW-0285">Flavoprotein</keyword>
<feature type="binding site" evidence="10">
    <location>
        <position position="106"/>
    </location>
    <ligand>
        <name>FAD</name>
        <dbReference type="ChEBI" id="CHEBI:57692"/>
    </ligand>
</feature>
<accession>A0A8J2SCZ3</accession>
<name>A0A8J2SCZ3_9STRA</name>
<evidence type="ECO:0000313" key="13">
    <source>
        <dbReference type="EMBL" id="CAH0370298.1"/>
    </source>
</evidence>
<dbReference type="Pfam" id="PF00970">
    <property type="entry name" value="FAD_binding_6"/>
    <property type="match status" value="1"/>
</dbReference>
<evidence type="ECO:0000256" key="3">
    <source>
        <dbReference type="ARBA" id="ARBA00006105"/>
    </source>
</evidence>
<feature type="binding site" evidence="10">
    <location>
        <position position="107"/>
    </location>
    <ligand>
        <name>FAD</name>
        <dbReference type="ChEBI" id="CHEBI:57692"/>
    </ligand>
</feature>
<gene>
    <name evidence="13" type="ORF">PECAL_3P01750</name>
</gene>
<dbReference type="PANTHER" id="PTHR19370:SF171">
    <property type="entry name" value="NADH-CYTOCHROME B5 REDUCTASE 2"/>
    <property type="match status" value="1"/>
</dbReference>
<evidence type="ECO:0000256" key="9">
    <source>
        <dbReference type="ARBA" id="ARBA00047682"/>
    </source>
</evidence>
<feature type="binding site" evidence="10">
    <location>
        <position position="124"/>
    </location>
    <ligand>
        <name>FAD</name>
        <dbReference type="ChEBI" id="CHEBI:57692"/>
    </ligand>
</feature>
<evidence type="ECO:0000256" key="7">
    <source>
        <dbReference type="ARBA" id="ARBA00023027"/>
    </source>
</evidence>
<evidence type="ECO:0000256" key="4">
    <source>
        <dbReference type="ARBA" id="ARBA00022630"/>
    </source>
</evidence>
<dbReference type="GO" id="GO:0090524">
    <property type="term" value="F:cytochrome-b5 reductase activity, acting on NADH"/>
    <property type="evidence" value="ECO:0007669"/>
    <property type="project" value="UniProtKB-EC"/>
</dbReference>
<keyword evidence="7 11" id="KW-0520">NAD</keyword>
<dbReference type="InterPro" id="IPR017927">
    <property type="entry name" value="FAD-bd_FR_type"/>
</dbReference>
<dbReference type="PRINTS" id="PR00371">
    <property type="entry name" value="FPNCR"/>
</dbReference>
<dbReference type="EC" id="1.6.2.2" evidence="11"/>
<keyword evidence="8" id="KW-0496">Mitochondrion</keyword>
<dbReference type="SUPFAM" id="SSF63380">
    <property type="entry name" value="Riboflavin synthase domain-like"/>
    <property type="match status" value="1"/>
</dbReference>
<evidence type="ECO:0000256" key="6">
    <source>
        <dbReference type="ARBA" id="ARBA00023002"/>
    </source>
</evidence>
<dbReference type="InterPro" id="IPR001834">
    <property type="entry name" value="CBR-like"/>
</dbReference>
<reference evidence="13" key="1">
    <citation type="submission" date="2021-11" db="EMBL/GenBank/DDBJ databases">
        <authorList>
            <consortium name="Genoscope - CEA"/>
            <person name="William W."/>
        </authorList>
    </citation>
    <scope>NUCLEOTIDE SEQUENCE</scope>
</reference>
<dbReference type="SUPFAM" id="SSF52343">
    <property type="entry name" value="Ferredoxin reductase-like, C-terminal NADP-linked domain"/>
    <property type="match status" value="1"/>
</dbReference>
<feature type="domain" description="FAD-binding FR-type" evidence="12">
    <location>
        <begin position="53"/>
        <end position="157"/>
    </location>
</feature>
<dbReference type="OrthoDB" id="432685at2759"/>
<evidence type="ECO:0000256" key="8">
    <source>
        <dbReference type="ARBA" id="ARBA00023128"/>
    </source>
</evidence>
<dbReference type="CDD" id="cd06183">
    <property type="entry name" value="cyt_b5_reduct_like"/>
    <property type="match status" value="1"/>
</dbReference>
<evidence type="ECO:0000313" key="14">
    <source>
        <dbReference type="Proteomes" id="UP000789595"/>
    </source>
</evidence>
<dbReference type="AlphaFoldDB" id="A0A8J2SCZ3"/>
<dbReference type="PROSITE" id="PS51384">
    <property type="entry name" value="FAD_FR"/>
    <property type="match status" value="1"/>
</dbReference>
<evidence type="ECO:0000256" key="1">
    <source>
        <dbReference type="ARBA" id="ARBA00001974"/>
    </source>
</evidence>
<dbReference type="Gene3D" id="2.40.30.10">
    <property type="entry name" value="Translation factors"/>
    <property type="match status" value="1"/>
</dbReference>
<dbReference type="InterPro" id="IPR001709">
    <property type="entry name" value="Flavoprot_Pyr_Nucl_cyt_Rdtase"/>
</dbReference>
<dbReference type="InterPro" id="IPR017938">
    <property type="entry name" value="Riboflavin_synthase-like_b-brl"/>
</dbReference>
<comment type="similarity">
    <text evidence="3 11">Belongs to the flavoprotein pyridine nucleotide cytochrome reductase family.</text>
</comment>
<evidence type="ECO:0000256" key="10">
    <source>
        <dbReference type="PIRSR" id="PIRSR601834-1"/>
    </source>
</evidence>
<dbReference type="PRINTS" id="PR00406">
    <property type="entry name" value="CYTB5RDTASE"/>
</dbReference>
<dbReference type="InterPro" id="IPR001433">
    <property type="entry name" value="OxRdtase_FAD/NAD-bd"/>
</dbReference>
<dbReference type="PANTHER" id="PTHR19370">
    <property type="entry name" value="NADH-CYTOCHROME B5 REDUCTASE"/>
    <property type="match status" value="1"/>
</dbReference>
<feature type="binding site" evidence="10">
    <location>
        <position position="105"/>
    </location>
    <ligand>
        <name>FAD</name>
        <dbReference type="ChEBI" id="CHEBI:57692"/>
    </ligand>
</feature>
<feature type="binding site" evidence="10">
    <location>
        <position position="122"/>
    </location>
    <ligand>
        <name>FAD</name>
        <dbReference type="ChEBI" id="CHEBI:57692"/>
    </ligand>
</feature>
<dbReference type="Pfam" id="PF00175">
    <property type="entry name" value="NAD_binding_1"/>
    <property type="match status" value="1"/>
</dbReference>
<proteinExistence type="inferred from homology"/>
<evidence type="ECO:0000259" key="12">
    <source>
        <dbReference type="PROSITE" id="PS51384"/>
    </source>
</evidence>
<dbReference type="InterPro" id="IPR039261">
    <property type="entry name" value="FNR_nucleotide-bd"/>
</dbReference>
<dbReference type="EMBL" id="CAKKNE010000003">
    <property type="protein sequence ID" value="CAH0370298.1"/>
    <property type="molecule type" value="Genomic_DNA"/>
</dbReference>
<feature type="binding site" evidence="10">
    <location>
        <position position="131"/>
    </location>
    <ligand>
        <name>FAD</name>
        <dbReference type="ChEBI" id="CHEBI:57692"/>
    </ligand>
</feature>
<dbReference type="InterPro" id="IPR008333">
    <property type="entry name" value="Cbr1-like_FAD-bd_dom"/>
</dbReference>
<evidence type="ECO:0000256" key="5">
    <source>
        <dbReference type="ARBA" id="ARBA00022827"/>
    </source>
</evidence>
<evidence type="ECO:0000256" key="2">
    <source>
        <dbReference type="ARBA" id="ARBA00004173"/>
    </source>
</evidence>
<feature type="binding site" evidence="10">
    <location>
        <position position="132"/>
    </location>
    <ligand>
        <name>FAD</name>
        <dbReference type="ChEBI" id="CHEBI:57692"/>
    </ligand>
</feature>
<comment type="subcellular location">
    <subcellularLocation>
        <location evidence="2">Mitochondrion</location>
    </subcellularLocation>
</comment>
<keyword evidence="6 11" id="KW-0560">Oxidoreductase</keyword>
<sequence>MATSMKELTANGAKVTTVANGADASAAPPAEPTTLSSPPHAAVYPAGQCVFGEEWTAATLVAKERCKETTAILTFELPDTSKPLGLSTCACILAKFDRDGAAVVRPYTPISTNAMIGRFELLVKIYAQGAMSQYLDGLQIGSSVEFKHIPFNVKVQYPFAPKVGMLIGGTGIAPMIQALHAILGTVDDTTAVSMLYASKVKEDILAQETLEAWAASSEGRFTCKHVLSEEPDDSPWPGARGLITRELIEAHLPAPTDDVVIFVCGPPGMYESLCGPRNEPQELKGILAEMGYTAEQVVKF</sequence>
<comment type="cofactor">
    <cofactor evidence="1 10 11">
        <name>FAD</name>
        <dbReference type="ChEBI" id="CHEBI:57692"/>
    </cofactor>
</comment>
<organism evidence="13 14">
    <name type="scientific">Pelagomonas calceolata</name>
    <dbReference type="NCBI Taxonomy" id="35677"/>
    <lineage>
        <taxon>Eukaryota</taxon>
        <taxon>Sar</taxon>
        <taxon>Stramenopiles</taxon>
        <taxon>Ochrophyta</taxon>
        <taxon>Pelagophyceae</taxon>
        <taxon>Pelagomonadales</taxon>
        <taxon>Pelagomonadaceae</taxon>
        <taxon>Pelagomonas</taxon>
    </lineage>
</organism>
<protein>
    <recommendedName>
        <fullName evidence="11">NADH-cytochrome b5 reductase</fullName>
        <ecNumber evidence="11">1.6.2.2</ecNumber>
    </recommendedName>
</protein>
<comment type="catalytic activity">
    <reaction evidence="9 11">
        <text>2 Fe(III)-[cytochrome b5] + NADH = 2 Fe(II)-[cytochrome b5] + NAD(+) + H(+)</text>
        <dbReference type="Rhea" id="RHEA:46680"/>
        <dbReference type="Rhea" id="RHEA-COMP:10438"/>
        <dbReference type="Rhea" id="RHEA-COMP:10439"/>
        <dbReference type="ChEBI" id="CHEBI:15378"/>
        <dbReference type="ChEBI" id="CHEBI:29033"/>
        <dbReference type="ChEBI" id="CHEBI:29034"/>
        <dbReference type="ChEBI" id="CHEBI:57540"/>
        <dbReference type="ChEBI" id="CHEBI:57945"/>
        <dbReference type="EC" id="1.6.2.2"/>
    </reaction>
</comment>